<dbReference type="CDD" id="cd18186">
    <property type="entry name" value="BTB_POZ_ZBTB_KLHL-like"/>
    <property type="match status" value="1"/>
</dbReference>
<dbReference type="PANTHER" id="PTHR15600">
    <property type="entry name" value="SACSIN"/>
    <property type="match status" value="1"/>
</dbReference>
<dbReference type="Pfam" id="PF00651">
    <property type="entry name" value="BTB"/>
    <property type="match status" value="1"/>
</dbReference>
<sequence length="1017" mass="118554">DDAGATKFHVIIDGRSHPQQSLLCNEMKVWQGPAILLYNNAKFKKPDFDSLMQIRVGGKQGDDTKIGKHGLGFNSCYHFTDVPSFISGDSIAFLDPQEKFLPKKQNYTQRGIKCPFPPPPNVFGGYSERDQLAPYIDIGGINYRSTFEGTIFRIPLRKQPSEISDRLFKIEEIVELFKDLKSTISSQCLFLRNIETIEIFHLPKDKNPSQMISLCKAMISGSNERKFNGAQQNPDDDQLQKYAERYRLRVFGGIAALHKTSKDNDENEDRSDFVGRMYSFFPLADTTSLPFHLNGTWAQGSDRGRLLIEEDDMPDLDHQKLSWNRHILLDFLPKLYGNLIKKSAELNDYSNKIHPISKFWPFPSINRNYPKYAIEYGFKVLEDLFQNEEILFSGNESDRVKFLFELLSYKQIIELSSLLRNNWNDMGIKYDPNLKPLVRSLPIWSMLSNLSNSDSNRQLLKPASGAYILPESFHQYRIRTSSIFLDAKEKIVRRILTDLGVPTRTMYEYTFEDVEFPRNYDSDYLEFLKDILKDKQIVQNLKDKRCFPNSKTTNLKKITDLYDYNNLVFRAVFGGDSNIFLHFDLSQFVGNLARIGFNHSIDTEIFKSLAEKIDELQADLVPPSDIRYRGFTLVDHLYQRIDTFELNSIERIPFIPIVKNLGKPYNLQHNHSRVLGCMKDVILPAYREVAWSQKFLIADDVIPPQQVLDKYPSFGKPDVSTVVKHLRFLYKILLNDEDWKKDWRDAFKNNIYEVYKWLNEECRLNEDLDLTEYIRSEPLFLNFKINKDPFNLENWVYAYDLVLNSELGELKYVNLSLAEYPYMLKSAGVREIKRPNVRINVRQHDQSNITKNTLFEFLLDPTSSLNDVTFVTNGENIKASKFLLSASSKFFCQRFTSVGLGLFSSINISTFNVNDIQPNSIRILLRYLYGQNIDDAIQNQQNLNEYYHQDPNLTMYKDLLKLANDYMLDHLKELMELRISRLVFMSNVEEIKEFSENLSAKQLYEYCYVFIRDNSEL</sequence>
<accession>A0A9W4T2L0</accession>
<evidence type="ECO:0000313" key="2">
    <source>
        <dbReference type="EMBL" id="CAI2189776.1"/>
    </source>
</evidence>
<feature type="domain" description="BTB" evidence="1">
    <location>
        <begin position="866"/>
        <end position="937"/>
    </location>
</feature>
<dbReference type="InterPro" id="IPR052972">
    <property type="entry name" value="Sacsin_chaperone_reg"/>
</dbReference>
<dbReference type="SUPFAM" id="SSF55874">
    <property type="entry name" value="ATPase domain of HSP90 chaperone/DNA topoisomerase II/histidine kinase"/>
    <property type="match status" value="1"/>
</dbReference>
<reference evidence="2" key="1">
    <citation type="submission" date="2022-08" db="EMBL/GenBank/DDBJ databases">
        <authorList>
            <person name="Kallberg Y."/>
            <person name="Tangrot J."/>
            <person name="Rosling A."/>
        </authorList>
    </citation>
    <scope>NUCLEOTIDE SEQUENCE</scope>
    <source>
        <strain evidence="2">Wild A</strain>
    </source>
</reference>
<dbReference type="InterPro" id="IPR011333">
    <property type="entry name" value="SKP1/BTB/POZ_sf"/>
</dbReference>
<dbReference type="InterPro" id="IPR036890">
    <property type="entry name" value="HATPase_C_sf"/>
</dbReference>
<dbReference type="Proteomes" id="UP001153678">
    <property type="component" value="Unassembled WGS sequence"/>
</dbReference>
<proteinExistence type="predicted"/>
<dbReference type="AlphaFoldDB" id="A0A9W4T2L0"/>
<evidence type="ECO:0000313" key="3">
    <source>
        <dbReference type="Proteomes" id="UP001153678"/>
    </source>
</evidence>
<name>A0A9W4T2L0_9GLOM</name>
<dbReference type="EMBL" id="CAMKVN010006037">
    <property type="protein sequence ID" value="CAI2189776.1"/>
    <property type="molecule type" value="Genomic_DNA"/>
</dbReference>
<dbReference type="OrthoDB" id="1262810at2759"/>
<dbReference type="PANTHER" id="PTHR15600:SF42">
    <property type="entry name" value="SACSIN"/>
    <property type="match status" value="1"/>
</dbReference>
<dbReference type="PROSITE" id="PS50097">
    <property type="entry name" value="BTB"/>
    <property type="match status" value="1"/>
</dbReference>
<dbReference type="SMART" id="SM00225">
    <property type="entry name" value="BTB"/>
    <property type="match status" value="1"/>
</dbReference>
<organism evidence="2 3">
    <name type="scientific">Funneliformis geosporum</name>
    <dbReference type="NCBI Taxonomy" id="1117311"/>
    <lineage>
        <taxon>Eukaryota</taxon>
        <taxon>Fungi</taxon>
        <taxon>Fungi incertae sedis</taxon>
        <taxon>Mucoromycota</taxon>
        <taxon>Glomeromycotina</taxon>
        <taxon>Glomeromycetes</taxon>
        <taxon>Glomerales</taxon>
        <taxon>Glomeraceae</taxon>
        <taxon>Funneliformis</taxon>
    </lineage>
</organism>
<dbReference type="SUPFAM" id="SSF54695">
    <property type="entry name" value="POZ domain"/>
    <property type="match status" value="1"/>
</dbReference>
<dbReference type="Gene3D" id="3.30.710.10">
    <property type="entry name" value="Potassium Channel Kv1.1, Chain A"/>
    <property type="match status" value="1"/>
</dbReference>
<dbReference type="InterPro" id="IPR000210">
    <property type="entry name" value="BTB/POZ_dom"/>
</dbReference>
<keyword evidence="3" id="KW-1185">Reference proteome</keyword>
<dbReference type="Pfam" id="PF25794">
    <property type="entry name" value="SACS"/>
    <property type="match status" value="1"/>
</dbReference>
<dbReference type="InterPro" id="IPR058210">
    <property type="entry name" value="SACS/Nov_dom"/>
</dbReference>
<feature type="non-terminal residue" evidence="2">
    <location>
        <position position="1017"/>
    </location>
</feature>
<comment type="caution">
    <text evidence="2">The sequence shown here is derived from an EMBL/GenBank/DDBJ whole genome shotgun (WGS) entry which is preliminary data.</text>
</comment>
<evidence type="ECO:0000259" key="1">
    <source>
        <dbReference type="PROSITE" id="PS50097"/>
    </source>
</evidence>
<protein>
    <submittedName>
        <fullName evidence="2">11810_t:CDS:1</fullName>
    </submittedName>
</protein>
<gene>
    <name evidence="2" type="ORF">FWILDA_LOCUS14247</name>
</gene>
<dbReference type="GO" id="GO:0030544">
    <property type="term" value="F:Hsp70 protein binding"/>
    <property type="evidence" value="ECO:0007669"/>
    <property type="project" value="TreeGrafter"/>
</dbReference>